<gene>
    <name evidence="9" type="ORF">MNBD_IGNAVI01-1100</name>
</gene>
<dbReference type="InterPro" id="IPR004821">
    <property type="entry name" value="Cyt_trans-like"/>
</dbReference>
<evidence type="ECO:0000256" key="3">
    <source>
        <dbReference type="ARBA" id="ARBA00012219"/>
    </source>
</evidence>
<evidence type="ECO:0000256" key="1">
    <source>
        <dbReference type="ARBA" id="ARBA00004990"/>
    </source>
</evidence>
<comment type="catalytic activity">
    <reaction evidence="8">
        <text>(R)-pantoate + beta-alanine + ATP = (R)-pantothenate + AMP + diphosphate + H(+)</text>
        <dbReference type="Rhea" id="RHEA:10912"/>
        <dbReference type="ChEBI" id="CHEBI:15378"/>
        <dbReference type="ChEBI" id="CHEBI:15980"/>
        <dbReference type="ChEBI" id="CHEBI:29032"/>
        <dbReference type="ChEBI" id="CHEBI:30616"/>
        <dbReference type="ChEBI" id="CHEBI:33019"/>
        <dbReference type="ChEBI" id="CHEBI:57966"/>
        <dbReference type="ChEBI" id="CHEBI:456215"/>
        <dbReference type="EC" id="6.3.2.1"/>
    </reaction>
</comment>
<evidence type="ECO:0000256" key="6">
    <source>
        <dbReference type="ARBA" id="ARBA00022741"/>
    </source>
</evidence>
<evidence type="ECO:0000256" key="7">
    <source>
        <dbReference type="ARBA" id="ARBA00022840"/>
    </source>
</evidence>
<dbReference type="PANTHER" id="PTHR21299">
    <property type="entry name" value="CYTIDYLATE KINASE/PANTOATE-BETA-ALANINE LIGASE"/>
    <property type="match status" value="1"/>
</dbReference>
<proteinExistence type="inferred from homology"/>
<dbReference type="NCBIfam" id="TIGR00018">
    <property type="entry name" value="panC"/>
    <property type="match status" value="1"/>
</dbReference>
<dbReference type="GO" id="GO:0005829">
    <property type="term" value="C:cytosol"/>
    <property type="evidence" value="ECO:0007669"/>
    <property type="project" value="TreeGrafter"/>
</dbReference>
<evidence type="ECO:0000256" key="4">
    <source>
        <dbReference type="ARBA" id="ARBA00022598"/>
    </source>
</evidence>
<dbReference type="GO" id="GO:0005524">
    <property type="term" value="F:ATP binding"/>
    <property type="evidence" value="ECO:0007669"/>
    <property type="project" value="UniProtKB-KW"/>
</dbReference>
<comment type="pathway">
    <text evidence="1">Cofactor biosynthesis; (R)-pantothenate biosynthesis; (R)-pantothenate from (R)-pantoate and beta-alanine: step 1/1.</text>
</comment>
<keyword evidence="7" id="KW-0067">ATP-binding</keyword>
<accession>A0A3B1C9V3</accession>
<evidence type="ECO:0000256" key="2">
    <source>
        <dbReference type="ARBA" id="ARBA00009256"/>
    </source>
</evidence>
<dbReference type="SUPFAM" id="SSF52374">
    <property type="entry name" value="Nucleotidylyl transferase"/>
    <property type="match status" value="1"/>
</dbReference>
<evidence type="ECO:0000256" key="5">
    <source>
        <dbReference type="ARBA" id="ARBA00022655"/>
    </source>
</evidence>
<dbReference type="NCBIfam" id="TIGR00125">
    <property type="entry name" value="cyt_tran_rel"/>
    <property type="match status" value="1"/>
</dbReference>
<keyword evidence="6" id="KW-0547">Nucleotide-binding</keyword>
<dbReference type="InterPro" id="IPR003721">
    <property type="entry name" value="Pantoate_ligase"/>
</dbReference>
<sequence length="251" mass="28546">MKTYSDPAEIKRELKRHNNMSIGFVPTMGALHQGHLSLIERAKKGNQIVVVSIFINPTQFDNKDDLNNYPSSLKNDISILNKMNVDYLFTPSYSVLYPDNYVYKVEETSFSKELCGKSRDGHFNGVLTVVIKLLNIIQPDKAYFGEKDRQQFLLVKGMTDAFFMDVKIIASPTIREEDGLAMSSRNRLLKEDERKIAALFPKLLNSDKSDADIAVELNRSGLRTDYIETHDGIRYGAVYLGNVRLIDNVKL</sequence>
<dbReference type="EC" id="6.3.2.1" evidence="3"/>
<evidence type="ECO:0000256" key="8">
    <source>
        <dbReference type="ARBA" id="ARBA00048258"/>
    </source>
</evidence>
<reference evidence="9" key="1">
    <citation type="submission" date="2018-06" db="EMBL/GenBank/DDBJ databases">
        <authorList>
            <person name="Zhirakovskaya E."/>
        </authorList>
    </citation>
    <scope>NUCLEOTIDE SEQUENCE</scope>
</reference>
<dbReference type="InterPro" id="IPR014729">
    <property type="entry name" value="Rossmann-like_a/b/a_fold"/>
</dbReference>
<organism evidence="9">
    <name type="scientific">hydrothermal vent metagenome</name>
    <dbReference type="NCBI Taxonomy" id="652676"/>
    <lineage>
        <taxon>unclassified sequences</taxon>
        <taxon>metagenomes</taxon>
        <taxon>ecological metagenomes</taxon>
    </lineage>
</organism>
<dbReference type="UniPathway" id="UPA00028">
    <property type="reaction ID" value="UER00005"/>
</dbReference>
<evidence type="ECO:0000313" key="9">
    <source>
        <dbReference type="EMBL" id="VAX20734.1"/>
    </source>
</evidence>
<dbReference type="GO" id="GO:0004592">
    <property type="term" value="F:pantoate-beta-alanine ligase activity"/>
    <property type="evidence" value="ECO:0007669"/>
    <property type="project" value="UniProtKB-EC"/>
</dbReference>
<dbReference type="GO" id="GO:0015940">
    <property type="term" value="P:pantothenate biosynthetic process"/>
    <property type="evidence" value="ECO:0007669"/>
    <property type="project" value="UniProtKB-UniPathway"/>
</dbReference>
<keyword evidence="5" id="KW-0566">Pantothenate biosynthesis</keyword>
<dbReference type="Pfam" id="PF02569">
    <property type="entry name" value="Pantoate_ligase"/>
    <property type="match status" value="1"/>
</dbReference>
<keyword evidence="4 9" id="KW-0436">Ligase</keyword>
<protein>
    <recommendedName>
        <fullName evidence="3">pantoate--beta-alanine ligase (AMP-forming)</fullName>
        <ecNumber evidence="3">6.3.2.1</ecNumber>
    </recommendedName>
</protein>
<dbReference type="EMBL" id="UOGD01000175">
    <property type="protein sequence ID" value="VAX20734.1"/>
    <property type="molecule type" value="Genomic_DNA"/>
</dbReference>
<dbReference type="Gene3D" id="3.40.50.620">
    <property type="entry name" value="HUPs"/>
    <property type="match status" value="1"/>
</dbReference>
<dbReference type="Gene3D" id="3.30.1300.10">
    <property type="entry name" value="Pantoate-beta-alanine ligase, C-terminal domain"/>
    <property type="match status" value="1"/>
</dbReference>
<dbReference type="AlphaFoldDB" id="A0A3B1C9V3"/>
<dbReference type="HAMAP" id="MF_00158">
    <property type="entry name" value="PanC"/>
    <property type="match status" value="1"/>
</dbReference>
<name>A0A3B1C9V3_9ZZZZ</name>
<comment type="similarity">
    <text evidence="2">Belongs to the pantothenate synthetase family.</text>
</comment>
<dbReference type="InterPro" id="IPR042176">
    <property type="entry name" value="Pantoate_ligase_C"/>
</dbReference>
<dbReference type="PANTHER" id="PTHR21299:SF1">
    <property type="entry name" value="PANTOATE--BETA-ALANINE LIGASE"/>
    <property type="match status" value="1"/>
</dbReference>